<dbReference type="InterPro" id="IPR011335">
    <property type="entry name" value="Restrct_endonuc-II-like"/>
</dbReference>
<sequence length="102" mass="12185">MVETPPFVQTRNTDIERLLGQWLNQHNIKFEEQKPVEKITTVDFFVKPNLCLYADGDYWHSKEDVRQRDKRINETLQIKGYKVVRLLGSEIKKGIRYESIFN</sequence>
<dbReference type="InterPro" id="IPR007569">
    <property type="entry name" value="DUF559"/>
</dbReference>
<name>X1G6E0_9ZZZZ</name>
<protein>
    <recommendedName>
        <fullName evidence="1">DUF559 domain-containing protein</fullName>
    </recommendedName>
</protein>
<feature type="domain" description="DUF559" evidence="1">
    <location>
        <begin position="11"/>
        <end position="93"/>
    </location>
</feature>
<reference evidence="2" key="1">
    <citation type="journal article" date="2014" name="Front. Microbiol.">
        <title>High frequency of phylogenetically diverse reductive dehalogenase-homologous genes in deep subseafloor sedimentary metagenomes.</title>
        <authorList>
            <person name="Kawai M."/>
            <person name="Futagami T."/>
            <person name="Toyoda A."/>
            <person name="Takaki Y."/>
            <person name="Nishi S."/>
            <person name="Hori S."/>
            <person name="Arai W."/>
            <person name="Tsubouchi T."/>
            <person name="Morono Y."/>
            <person name="Uchiyama I."/>
            <person name="Ito T."/>
            <person name="Fujiyama A."/>
            <person name="Inagaki F."/>
            <person name="Takami H."/>
        </authorList>
    </citation>
    <scope>NUCLEOTIDE SEQUENCE</scope>
    <source>
        <strain evidence="2">Expedition CK06-06</strain>
    </source>
</reference>
<gene>
    <name evidence="2" type="ORF">S03H2_11192</name>
</gene>
<dbReference type="Pfam" id="PF04480">
    <property type="entry name" value="DUF559"/>
    <property type="match status" value="1"/>
</dbReference>
<dbReference type="EMBL" id="BARU01005720">
    <property type="protein sequence ID" value="GAH40425.1"/>
    <property type="molecule type" value="Genomic_DNA"/>
</dbReference>
<evidence type="ECO:0000259" key="1">
    <source>
        <dbReference type="Pfam" id="PF04480"/>
    </source>
</evidence>
<evidence type="ECO:0000313" key="2">
    <source>
        <dbReference type="EMBL" id="GAH40425.1"/>
    </source>
</evidence>
<comment type="caution">
    <text evidence="2">The sequence shown here is derived from an EMBL/GenBank/DDBJ whole genome shotgun (WGS) entry which is preliminary data.</text>
</comment>
<accession>X1G6E0</accession>
<dbReference type="SUPFAM" id="SSF52980">
    <property type="entry name" value="Restriction endonuclease-like"/>
    <property type="match status" value="1"/>
</dbReference>
<dbReference type="AlphaFoldDB" id="X1G6E0"/>
<dbReference type="Gene3D" id="3.40.960.10">
    <property type="entry name" value="VSR Endonuclease"/>
    <property type="match status" value="1"/>
</dbReference>
<proteinExistence type="predicted"/>
<organism evidence="2">
    <name type="scientific">marine sediment metagenome</name>
    <dbReference type="NCBI Taxonomy" id="412755"/>
    <lineage>
        <taxon>unclassified sequences</taxon>
        <taxon>metagenomes</taxon>
        <taxon>ecological metagenomes</taxon>
    </lineage>
</organism>